<name>A0ABS6DB68_9FIRM</name>
<dbReference type="RefSeq" id="WP_168866580.1">
    <property type="nucleotide sequence ID" value="NZ_JABACJ020000032.1"/>
</dbReference>
<feature type="transmembrane region" description="Helical" evidence="1">
    <location>
        <begin position="67"/>
        <end position="91"/>
    </location>
</feature>
<feature type="transmembrane region" description="Helical" evidence="1">
    <location>
        <begin position="38"/>
        <end position="55"/>
    </location>
</feature>
<keyword evidence="3" id="KW-1185">Reference proteome</keyword>
<feature type="transmembrane region" description="Helical" evidence="1">
    <location>
        <begin position="319"/>
        <end position="340"/>
    </location>
</feature>
<feature type="transmembrane region" description="Helical" evidence="1">
    <location>
        <begin position="159"/>
        <end position="180"/>
    </location>
</feature>
<evidence type="ECO:0000313" key="3">
    <source>
        <dbReference type="Proteomes" id="UP000723714"/>
    </source>
</evidence>
<dbReference type="EMBL" id="JABACJ020000032">
    <property type="protein sequence ID" value="MBU3878351.1"/>
    <property type="molecule type" value="Genomic_DNA"/>
</dbReference>
<feature type="transmembrane region" description="Helical" evidence="1">
    <location>
        <begin position="290"/>
        <end position="312"/>
    </location>
</feature>
<evidence type="ECO:0000256" key="1">
    <source>
        <dbReference type="SAM" id="Phobius"/>
    </source>
</evidence>
<organism evidence="2 3">
    <name type="scientific">Faecalicatena faecalis</name>
    <dbReference type="NCBI Taxonomy" id="2726362"/>
    <lineage>
        <taxon>Bacteria</taxon>
        <taxon>Bacillati</taxon>
        <taxon>Bacillota</taxon>
        <taxon>Clostridia</taxon>
        <taxon>Lachnospirales</taxon>
        <taxon>Lachnospiraceae</taxon>
        <taxon>Faecalicatena</taxon>
    </lineage>
</organism>
<feature type="transmembrane region" description="Helical" evidence="1">
    <location>
        <begin position="200"/>
        <end position="218"/>
    </location>
</feature>
<sequence>METLTVKKVEENYTYMMSMCGIYGMIFTFCLYQNLSGITFPVCVAATIFTTVLFMKRMGITIQRNFMIYVMAMLLLGVSTTMTSSGFFHVFNWAGILLLLMTAVIRQVNPGGNLNFQQYLVNILVLTGKTVISVLDPLLHGIQYNQDREKEKSKYIKPVIIGLLIAACLLVVVLPLLIFSDQIFASFFGGFIHIFKFGEAWGLFFTFLAGFVLIYAFLSGISRLEFKSQEGGTVKGKEGNINPVTGVTFAGILAAIYVFYSVIQILFLFMRLESGLPDGVTYSQYAHAGFWQLLLVSLINIVTVLVCISVFQENKILKILLMVISVCTCIMTLSAAYRMVLYVNAYYLTFLRVLVLWFLGVLMLIMFGVMWSIIKRDFQLFRYIMVIVTVCYIGLSFSKVDRRVAEYNVEHWDYITSDDMAYLIYSSSWDAAPVLAEAGKKAAKDQPWQEQYWKENVEEYYRRILDQKMTLRSWNFARAEAKDAAREYLHLLDTDD</sequence>
<gene>
    <name evidence="2" type="ORF">HGO97_021340</name>
</gene>
<dbReference type="InterPro" id="IPR025291">
    <property type="entry name" value="DUF4153"/>
</dbReference>
<proteinExistence type="predicted"/>
<reference evidence="2 3" key="1">
    <citation type="submission" date="2021-06" db="EMBL/GenBank/DDBJ databases">
        <title>Faecalicatena sp. nov. isolated from porcine feces.</title>
        <authorList>
            <person name="Oh B.S."/>
            <person name="Lee J.H."/>
        </authorList>
    </citation>
    <scope>NUCLEOTIDE SEQUENCE [LARGE SCALE GENOMIC DNA]</scope>
    <source>
        <strain evidence="2 3">AGMB00832</strain>
    </source>
</reference>
<keyword evidence="1" id="KW-1133">Transmembrane helix</keyword>
<keyword evidence="1" id="KW-0472">Membrane</keyword>
<feature type="transmembrane region" description="Helical" evidence="1">
    <location>
        <begin position="247"/>
        <end position="270"/>
    </location>
</feature>
<accession>A0ABS6DB68</accession>
<feature type="transmembrane region" description="Helical" evidence="1">
    <location>
        <begin position="119"/>
        <end position="139"/>
    </location>
</feature>
<keyword evidence="1" id="KW-0812">Transmembrane</keyword>
<feature type="transmembrane region" description="Helical" evidence="1">
    <location>
        <begin position="380"/>
        <end position="398"/>
    </location>
</feature>
<dbReference type="Proteomes" id="UP000723714">
    <property type="component" value="Unassembled WGS sequence"/>
</dbReference>
<evidence type="ECO:0000313" key="2">
    <source>
        <dbReference type="EMBL" id="MBU3878351.1"/>
    </source>
</evidence>
<dbReference type="Pfam" id="PF13687">
    <property type="entry name" value="DUF4153"/>
    <property type="match status" value="1"/>
</dbReference>
<feature type="transmembrane region" description="Helical" evidence="1">
    <location>
        <begin position="346"/>
        <end position="373"/>
    </location>
</feature>
<feature type="transmembrane region" description="Helical" evidence="1">
    <location>
        <begin position="12"/>
        <end position="32"/>
    </location>
</feature>
<comment type="caution">
    <text evidence="2">The sequence shown here is derived from an EMBL/GenBank/DDBJ whole genome shotgun (WGS) entry which is preliminary data.</text>
</comment>
<protein>
    <submittedName>
        <fullName evidence="2">DUF4173 domain-containing protein</fullName>
    </submittedName>
</protein>